<name>A0A918NK63_9GAMM</name>
<dbReference type="PANTHER" id="PTHR43130:SF3">
    <property type="entry name" value="HTH-TYPE TRANSCRIPTIONAL REGULATOR RV1931C"/>
    <property type="match status" value="1"/>
</dbReference>
<sequence length="342" mass="38094">MGPKRIKVLILALPETAGSALYGMVDVLMATGNLWQSLMGDAVPDRPFDVRIVSIRPGPFHCGHGIPVEPACTIEENPEADLLILPEIWLGPVEDIGGRYDALMDWIKRCHQSGMALYSACSGSVLLAETGILDNCEATSHWGYEELFRTRYPKVRFRPETNLVYAHPSGRVVTAGGTTSWHDLALHIIARYVGIGEALRIAKVYLLKWHGEGQLPFAGLVKRTHHADSAIRKCEEWLKENYRDPSAIARLVDASSLTERTLKRRFKAATGSSLIEYLQNVRIEEAKRALEHGSLSVEEVSLAAGYEDVSFFRRLFKRLTGLTPGEYRRLFRPLLEGSSLPG</sequence>
<dbReference type="SMART" id="SM00342">
    <property type="entry name" value="HTH_ARAC"/>
    <property type="match status" value="1"/>
</dbReference>
<dbReference type="Gene3D" id="3.40.50.880">
    <property type="match status" value="1"/>
</dbReference>
<evidence type="ECO:0000259" key="4">
    <source>
        <dbReference type="PROSITE" id="PS01124"/>
    </source>
</evidence>
<dbReference type="InterPro" id="IPR009057">
    <property type="entry name" value="Homeodomain-like_sf"/>
</dbReference>
<organism evidence="5 6">
    <name type="scientific">Saccharospirillum salsuginis</name>
    <dbReference type="NCBI Taxonomy" id="418750"/>
    <lineage>
        <taxon>Bacteria</taxon>
        <taxon>Pseudomonadati</taxon>
        <taxon>Pseudomonadota</taxon>
        <taxon>Gammaproteobacteria</taxon>
        <taxon>Oceanospirillales</taxon>
        <taxon>Saccharospirillaceae</taxon>
        <taxon>Saccharospirillum</taxon>
    </lineage>
</organism>
<evidence type="ECO:0000256" key="1">
    <source>
        <dbReference type="ARBA" id="ARBA00023015"/>
    </source>
</evidence>
<keyword evidence="3" id="KW-0804">Transcription</keyword>
<evidence type="ECO:0000256" key="2">
    <source>
        <dbReference type="ARBA" id="ARBA00023125"/>
    </source>
</evidence>
<dbReference type="PANTHER" id="PTHR43130">
    <property type="entry name" value="ARAC-FAMILY TRANSCRIPTIONAL REGULATOR"/>
    <property type="match status" value="1"/>
</dbReference>
<gene>
    <name evidence="5" type="ORF">GCM10007392_47050</name>
</gene>
<dbReference type="CDD" id="cd03138">
    <property type="entry name" value="GATase1_AraC_2"/>
    <property type="match status" value="1"/>
</dbReference>
<dbReference type="InterPro" id="IPR052158">
    <property type="entry name" value="INH-QAR"/>
</dbReference>
<dbReference type="GO" id="GO:0003700">
    <property type="term" value="F:DNA-binding transcription factor activity"/>
    <property type="evidence" value="ECO:0007669"/>
    <property type="project" value="InterPro"/>
</dbReference>
<evidence type="ECO:0000313" key="6">
    <source>
        <dbReference type="Proteomes" id="UP000626148"/>
    </source>
</evidence>
<evidence type="ECO:0000313" key="5">
    <source>
        <dbReference type="EMBL" id="GGX74267.1"/>
    </source>
</evidence>
<dbReference type="GO" id="GO:0043565">
    <property type="term" value="F:sequence-specific DNA binding"/>
    <property type="evidence" value="ECO:0007669"/>
    <property type="project" value="InterPro"/>
</dbReference>
<dbReference type="InterPro" id="IPR018060">
    <property type="entry name" value="HTH_AraC"/>
</dbReference>
<dbReference type="EMBL" id="BMXR01000018">
    <property type="protein sequence ID" value="GGX74267.1"/>
    <property type="molecule type" value="Genomic_DNA"/>
</dbReference>
<keyword evidence="6" id="KW-1185">Reference proteome</keyword>
<dbReference type="SUPFAM" id="SSF52317">
    <property type="entry name" value="Class I glutamine amidotransferase-like"/>
    <property type="match status" value="1"/>
</dbReference>
<dbReference type="InterPro" id="IPR002818">
    <property type="entry name" value="DJ-1/PfpI"/>
</dbReference>
<reference evidence="5" key="2">
    <citation type="submission" date="2020-09" db="EMBL/GenBank/DDBJ databases">
        <authorList>
            <person name="Sun Q."/>
            <person name="Kim S."/>
        </authorList>
    </citation>
    <scope>NUCLEOTIDE SEQUENCE</scope>
    <source>
        <strain evidence="5">KCTC 22169</strain>
    </source>
</reference>
<dbReference type="InterPro" id="IPR029062">
    <property type="entry name" value="Class_I_gatase-like"/>
</dbReference>
<dbReference type="Pfam" id="PF01965">
    <property type="entry name" value="DJ-1_PfpI"/>
    <property type="match status" value="1"/>
</dbReference>
<dbReference type="Proteomes" id="UP000626148">
    <property type="component" value="Unassembled WGS sequence"/>
</dbReference>
<dbReference type="InterPro" id="IPR018062">
    <property type="entry name" value="HTH_AraC-typ_CS"/>
</dbReference>
<keyword evidence="1" id="KW-0805">Transcription regulation</keyword>
<dbReference type="Pfam" id="PF12833">
    <property type="entry name" value="HTH_18"/>
    <property type="match status" value="1"/>
</dbReference>
<dbReference type="PROSITE" id="PS01124">
    <property type="entry name" value="HTH_ARAC_FAMILY_2"/>
    <property type="match status" value="1"/>
</dbReference>
<proteinExistence type="predicted"/>
<dbReference type="RefSeq" id="WP_189613449.1">
    <property type="nucleotide sequence ID" value="NZ_BMXR01000018.1"/>
</dbReference>
<comment type="caution">
    <text evidence="5">The sequence shown here is derived from an EMBL/GenBank/DDBJ whole genome shotgun (WGS) entry which is preliminary data.</text>
</comment>
<feature type="domain" description="HTH araC/xylS-type" evidence="4">
    <location>
        <begin position="232"/>
        <end position="330"/>
    </location>
</feature>
<dbReference type="SUPFAM" id="SSF46689">
    <property type="entry name" value="Homeodomain-like"/>
    <property type="match status" value="2"/>
</dbReference>
<dbReference type="PROSITE" id="PS00041">
    <property type="entry name" value="HTH_ARAC_FAMILY_1"/>
    <property type="match status" value="1"/>
</dbReference>
<dbReference type="PRINTS" id="PR00032">
    <property type="entry name" value="HTHARAC"/>
</dbReference>
<dbReference type="InterPro" id="IPR020449">
    <property type="entry name" value="Tscrpt_reg_AraC-type_HTH"/>
</dbReference>
<dbReference type="Gene3D" id="1.10.10.60">
    <property type="entry name" value="Homeodomain-like"/>
    <property type="match status" value="2"/>
</dbReference>
<evidence type="ECO:0000256" key="3">
    <source>
        <dbReference type="ARBA" id="ARBA00023163"/>
    </source>
</evidence>
<dbReference type="AlphaFoldDB" id="A0A918NK63"/>
<reference evidence="5" key="1">
    <citation type="journal article" date="2014" name="Int. J. Syst. Evol. Microbiol.">
        <title>Complete genome sequence of Corynebacterium casei LMG S-19264T (=DSM 44701T), isolated from a smear-ripened cheese.</title>
        <authorList>
            <consortium name="US DOE Joint Genome Institute (JGI-PGF)"/>
            <person name="Walter F."/>
            <person name="Albersmeier A."/>
            <person name="Kalinowski J."/>
            <person name="Ruckert C."/>
        </authorList>
    </citation>
    <scope>NUCLEOTIDE SEQUENCE</scope>
    <source>
        <strain evidence="5">KCTC 22169</strain>
    </source>
</reference>
<keyword evidence="2" id="KW-0238">DNA-binding</keyword>
<protein>
    <submittedName>
        <fullName evidence="5">AraC family transcriptional regulator</fullName>
    </submittedName>
</protein>
<accession>A0A918NK63</accession>